<dbReference type="Proteomes" id="UP000050443">
    <property type="component" value="Unassembled WGS sequence"/>
</dbReference>
<evidence type="ECO:0000313" key="2">
    <source>
        <dbReference type="Proteomes" id="UP000050443"/>
    </source>
</evidence>
<organism evidence="1 2">
    <name type="scientific">Flavobacterium aquidurense</name>
    <dbReference type="NCBI Taxonomy" id="362413"/>
    <lineage>
        <taxon>Bacteria</taxon>
        <taxon>Pseudomonadati</taxon>
        <taxon>Bacteroidota</taxon>
        <taxon>Flavobacteriia</taxon>
        <taxon>Flavobacteriales</taxon>
        <taxon>Flavobacteriaceae</taxon>
        <taxon>Flavobacterium</taxon>
    </lineage>
</organism>
<protein>
    <submittedName>
        <fullName evidence="1">Uncharacterized protein</fullName>
    </submittedName>
</protein>
<comment type="caution">
    <text evidence="1">The sequence shown here is derived from an EMBL/GenBank/DDBJ whole genome shotgun (WGS) entry which is preliminary data.</text>
</comment>
<dbReference type="AlphaFoldDB" id="A0A0Q0XT54"/>
<proteinExistence type="predicted"/>
<dbReference type="GeneID" id="29645590"/>
<name>A0A0Q0XT54_9FLAO</name>
<sequence length="70" mass="7908">MSIKDEKLKNPFIPERVNGFVYFGRSLRSGYPLYSRLTKTTAKKPCFSKSGDTASIPNANSRLSIYLKAF</sequence>
<dbReference type="PATRIC" id="fig|362413.3.peg.1014"/>
<evidence type="ECO:0000313" key="1">
    <source>
        <dbReference type="EMBL" id="KQB39359.1"/>
    </source>
</evidence>
<dbReference type="EMBL" id="JRLF01000012">
    <property type="protein sequence ID" value="KQB39359.1"/>
    <property type="molecule type" value="Genomic_DNA"/>
</dbReference>
<accession>A0A0Q0XT54</accession>
<reference evidence="1 2" key="1">
    <citation type="submission" date="2014-09" db="EMBL/GenBank/DDBJ databases">
        <title>Genome sequence of Flavobacterium aquidurense RC62.</title>
        <authorList>
            <person name="Kim J.F."/>
            <person name="Kwak M.-J."/>
        </authorList>
    </citation>
    <scope>NUCLEOTIDE SEQUENCE [LARGE SCALE GENOMIC DNA]</scope>
    <source>
        <strain evidence="1 2">RC62</strain>
    </source>
</reference>
<gene>
    <name evidence="1" type="ORF">RC62_1040</name>
</gene>